<name>A0A432P6F7_9HYPH</name>
<dbReference type="OrthoDB" id="7870532at2"/>
<evidence type="ECO:0000313" key="1">
    <source>
        <dbReference type="EMBL" id="RUM08300.1"/>
    </source>
</evidence>
<dbReference type="Proteomes" id="UP000278081">
    <property type="component" value="Unassembled WGS sequence"/>
</dbReference>
<reference evidence="1 2" key="1">
    <citation type="submission" date="2018-11" db="EMBL/GenBank/DDBJ databases">
        <title>Rhizobium chutanense sp. nov., isolated from root nodules of Phaseolus vulgaris in China.</title>
        <authorList>
            <person name="Huo Y."/>
        </authorList>
    </citation>
    <scope>NUCLEOTIDE SEQUENCE [LARGE SCALE GENOMIC DNA]</scope>
    <source>
        <strain evidence="1 2">C16</strain>
    </source>
</reference>
<organism evidence="1 2">
    <name type="scientific">Rhizobium chutanense</name>
    <dbReference type="NCBI Taxonomy" id="2035448"/>
    <lineage>
        <taxon>Bacteria</taxon>
        <taxon>Pseudomonadati</taxon>
        <taxon>Pseudomonadota</taxon>
        <taxon>Alphaproteobacteria</taxon>
        <taxon>Hyphomicrobiales</taxon>
        <taxon>Rhizobiaceae</taxon>
        <taxon>Rhizobium/Agrobacterium group</taxon>
        <taxon>Rhizobium</taxon>
    </lineage>
</organism>
<proteinExistence type="predicted"/>
<dbReference type="AlphaFoldDB" id="A0A432P6F7"/>
<dbReference type="RefSeq" id="WP_126908062.1">
    <property type="nucleotide sequence ID" value="NZ_ML133751.1"/>
</dbReference>
<sequence length="104" mass="11558">MRATQNGIFLGDDRQALVAKLQSLVADLSAPDFPHPSSIPVMIDGWKVSRREVPCLLGSAFGHPKIIDGHASISSELFYFDPDHRIARTMSRWYRLGTPANPQI</sequence>
<evidence type="ECO:0000313" key="2">
    <source>
        <dbReference type="Proteomes" id="UP000278081"/>
    </source>
</evidence>
<protein>
    <submittedName>
        <fullName evidence="1">Uncharacterized protein</fullName>
    </submittedName>
</protein>
<comment type="caution">
    <text evidence="1">The sequence shown here is derived from an EMBL/GenBank/DDBJ whole genome shotgun (WGS) entry which is preliminary data.</text>
</comment>
<dbReference type="EMBL" id="RJTJ01000004">
    <property type="protein sequence ID" value="RUM08300.1"/>
    <property type="molecule type" value="Genomic_DNA"/>
</dbReference>
<gene>
    <name evidence="1" type="ORF">EFR84_05780</name>
</gene>
<accession>A0A432P6F7</accession>